<reference evidence="2 3" key="1">
    <citation type="submission" date="2019-03" db="EMBL/GenBank/DDBJ databases">
        <title>Diversity of the mouse oral microbiome.</title>
        <authorList>
            <person name="Joseph S."/>
            <person name="Aduse-Opoku J."/>
            <person name="Curtis M."/>
            <person name="Wade W."/>
            <person name="Hashim A."/>
        </authorList>
    </citation>
    <scope>NUCLEOTIDE SEQUENCE [LARGE SCALE GENOMIC DNA]</scope>
    <source>
        <strain evidence="2 3">P1012</strain>
    </source>
</reference>
<dbReference type="InterPro" id="IPR000600">
    <property type="entry name" value="ROK"/>
</dbReference>
<dbReference type="AlphaFoldDB" id="A0A4Y9FQK2"/>
<keyword evidence="3" id="KW-1185">Reference proteome</keyword>
<dbReference type="Proteomes" id="UP000298358">
    <property type="component" value="Unassembled WGS sequence"/>
</dbReference>
<organism evidence="2 3">
    <name type="scientific">Microbacterium paludicola</name>
    <dbReference type="NCBI Taxonomy" id="300019"/>
    <lineage>
        <taxon>Bacteria</taxon>
        <taxon>Bacillati</taxon>
        <taxon>Actinomycetota</taxon>
        <taxon>Actinomycetes</taxon>
        <taxon>Micrococcales</taxon>
        <taxon>Microbacteriaceae</taxon>
        <taxon>Microbacterium</taxon>
    </lineage>
</organism>
<evidence type="ECO:0000313" key="3">
    <source>
        <dbReference type="Proteomes" id="UP000298358"/>
    </source>
</evidence>
<dbReference type="OrthoDB" id="8772678at2"/>
<dbReference type="PANTHER" id="PTHR18964:SF169">
    <property type="entry name" value="N-ACETYLMANNOSAMINE KINASE"/>
    <property type="match status" value="1"/>
</dbReference>
<dbReference type="SUPFAM" id="SSF53067">
    <property type="entry name" value="Actin-like ATPase domain"/>
    <property type="match status" value="1"/>
</dbReference>
<comment type="caution">
    <text evidence="2">The sequence shown here is derived from an EMBL/GenBank/DDBJ whole genome shotgun (WGS) entry which is preliminary data.</text>
</comment>
<evidence type="ECO:0000256" key="1">
    <source>
        <dbReference type="ARBA" id="ARBA00006479"/>
    </source>
</evidence>
<dbReference type="Pfam" id="PF00480">
    <property type="entry name" value="ROK"/>
    <property type="match status" value="1"/>
</dbReference>
<name>A0A4Y9FQK2_9MICO</name>
<accession>A0A4Y9FQK2</accession>
<dbReference type="EMBL" id="SPQB01000046">
    <property type="protein sequence ID" value="TFU31276.1"/>
    <property type="molecule type" value="Genomic_DNA"/>
</dbReference>
<sequence length="308" mass="30892">MRIGIDIGGTKAEAVAVDDAGRIVARVRRSTEHGAEGVLRTARDAVALVAAEPGVGSITGAGVGIPGQILGGRVLNAVNLGLTEVDLGGDLERALGVPVHVENDVNAAALGAHATLVAERPAAADRPMAYLNLGTGIAAGLVLDGRLWGGSGGTAGEVGHISIDPAGPECPCGQRGCIETFAGGASVARRWGRGGELPIRDLFDAADAGDPDALALRDELARGVAAAVHVLTLTVDPAVIVIGGGVARLGDRLRGIVRSALVERSARSIFLTSLALPERIELLPPDSSAGALGAALAVPATHEPALGR</sequence>
<proteinExistence type="inferred from homology"/>
<evidence type="ECO:0000313" key="2">
    <source>
        <dbReference type="EMBL" id="TFU31276.1"/>
    </source>
</evidence>
<gene>
    <name evidence="2" type="ORF">E4U02_13550</name>
</gene>
<dbReference type="Gene3D" id="3.30.420.40">
    <property type="match status" value="2"/>
</dbReference>
<dbReference type="InterPro" id="IPR043129">
    <property type="entry name" value="ATPase_NBD"/>
</dbReference>
<dbReference type="PANTHER" id="PTHR18964">
    <property type="entry name" value="ROK (REPRESSOR, ORF, KINASE) FAMILY"/>
    <property type="match status" value="1"/>
</dbReference>
<protein>
    <submittedName>
        <fullName evidence="2">ROK family protein</fullName>
    </submittedName>
</protein>
<comment type="similarity">
    <text evidence="1">Belongs to the ROK (NagC/XylR) family.</text>
</comment>